<dbReference type="Proteomes" id="UP000032582">
    <property type="component" value="Unassembled WGS sequence"/>
</dbReference>
<dbReference type="PATRIC" id="fig|582.24.peg.3328"/>
<gene>
    <name evidence="2" type="ORF">UA45_10575</name>
</gene>
<comment type="caution">
    <text evidence="2">The sequence shown here is derived from an EMBL/GenBank/DDBJ whole genome shotgun (WGS) entry which is preliminary data.</text>
</comment>
<dbReference type="AlphaFoldDB" id="A0A0D8L795"/>
<name>A0A0D8L795_MORMO</name>
<organism evidence="2 3">
    <name type="scientific">Morganella morganii</name>
    <name type="common">Proteus morganii</name>
    <dbReference type="NCBI Taxonomy" id="582"/>
    <lineage>
        <taxon>Bacteria</taxon>
        <taxon>Pseudomonadati</taxon>
        <taxon>Pseudomonadota</taxon>
        <taxon>Gammaproteobacteria</taxon>
        <taxon>Enterobacterales</taxon>
        <taxon>Morganellaceae</taxon>
        <taxon>Morganella</taxon>
    </lineage>
</organism>
<reference evidence="2 3" key="1">
    <citation type="submission" date="2015-02" db="EMBL/GenBank/DDBJ databases">
        <title>Whole genome shotgun sequencing of cultured foodborne pathogen.</title>
        <authorList>
            <person name="Timme R."/>
            <person name="Allard M.W."/>
            <person name="Strain E."/>
            <person name="Evans P.S."/>
            <person name="Brown E."/>
        </authorList>
    </citation>
    <scope>NUCLEOTIDE SEQUENCE [LARGE SCALE GENOMIC DNA]</scope>
    <source>
        <strain evidence="2 3">GCSL-TSO-24</strain>
    </source>
</reference>
<evidence type="ECO:0000256" key="1">
    <source>
        <dbReference type="SAM" id="MobiDB-lite"/>
    </source>
</evidence>
<evidence type="ECO:0000313" key="3">
    <source>
        <dbReference type="Proteomes" id="UP000032582"/>
    </source>
</evidence>
<dbReference type="EMBL" id="JZSH01000107">
    <property type="protein sequence ID" value="KJF77775.1"/>
    <property type="molecule type" value="Genomic_DNA"/>
</dbReference>
<proteinExistence type="predicted"/>
<protein>
    <submittedName>
        <fullName evidence="2">Uncharacterized protein</fullName>
    </submittedName>
</protein>
<accession>A0A0D8L795</accession>
<sequence length="99" mass="11028">MNHLNCNGDYSPVLETGGSYISGLYAGSDLLMTVLYSETRISDDGGLNWDTGAVLTEDYGETVLFDKWHNRLFYFSGNGYSNRPKGNRDGLEYETSPVK</sequence>
<feature type="region of interest" description="Disordered" evidence="1">
    <location>
        <begin position="79"/>
        <end position="99"/>
    </location>
</feature>
<evidence type="ECO:0000313" key="2">
    <source>
        <dbReference type="EMBL" id="KJF77775.1"/>
    </source>
</evidence>